<accession>A0AA36DS64</accession>
<gene>
    <name evidence="2" type="ORF">CYNAS_LOCUS3692</name>
</gene>
<reference evidence="2" key="1">
    <citation type="submission" date="2023-07" db="EMBL/GenBank/DDBJ databases">
        <authorList>
            <consortium name="CYATHOMIX"/>
        </authorList>
    </citation>
    <scope>NUCLEOTIDE SEQUENCE</scope>
    <source>
        <strain evidence="2">N/A</strain>
    </source>
</reference>
<feature type="compositionally biased region" description="Acidic residues" evidence="1">
    <location>
        <begin position="243"/>
        <end position="253"/>
    </location>
</feature>
<comment type="caution">
    <text evidence="2">The sequence shown here is derived from an EMBL/GenBank/DDBJ whole genome shotgun (WGS) entry which is preliminary data.</text>
</comment>
<dbReference type="EMBL" id="CATQJL010000001">
    <property type="protein sequence ID" value="CAJ0591709.1"/>
    <property type="molecule type" value="Genomic_DNA"/>
</dbReference>
<feature type="compositionally biased region" description="Basic and acidic residues" evidence="1">
    <location>
        <begin position="176"/>
        <end position="204"/>
    </location>
</feature>
<feature type="region of interest" description="Disordered" evidence="1">
    <location>
        <begin position="176"/>
        <end position="253"/>
    </location>
</feature>
<evidence type="ECO:0000313" key="2">
    <source>
        <dbReference type="EMBL" id="CAJ0591709.1"/>
    </source>
</evidence>
<sequence>MECTAHRWFTTRMIRAPLFENAVLYVFCIASFPRGYERDLPRHLESYDCAREERRSWNGLLTDQDIINFAIDDHLRTVTSLSQKLKDIRNHLQQEESTEVASRQAQILAAVTTLVGSKESTSKKMEEFETSPQDIVATLQEVEKTRPQLTSEEETSTHREEIIDAVANAVMKIAADRREHRNRESPDGENAARQEEERMKEHATNEPTETVQEAVHHADDAKVEDERQLEEEALGEEIHNEEPNEDAEHLDEEISFEEELEYVEEANSDDEALLEQEERR</sequence>
<proteinExistence type="predicted"/>
<feature type="compositionally biased region" description="Basic and acidic residues" evidence="1">
    <location>
        <begin position="214"/>
        <end position="226"/>
    </location>
</feature>
<name>A0AA36DS64_CYLNA</name>
<dbReference type="Proteomes" id="UP001176961">
    <property type="component" value="Unassembled WGS sequence"/>
</dbReference>
<organism evidence="2 3">
    <name type="scientific">Cylicocyclus nassatus</name>
    <name type="common">Nematode worm</name>
    <dbReference type="NCBI Taxonomy" id="53992"/>
    <lineage>
        <taxon>Eukaryota</taxon>
        <taxon>Metazoa</taxon>
        <taxon>Ecdysozoa</taxon>
        <taxon>Nematoda</taxon>
        <taxon>Chromadorea</taxon>
        <taxon>Rhabditida</taxon>
        <taxon>Rhabditina</taxon>
        <taxon>Rhabditomorpha</taxon>
        <taxon>Strongyloidea</taxon>
        <taxon>Strongylidae</taxon>
        <taxon>Cylicocyclus</taxon>
    </lineage>
</organism>
<evidence type="ECO:0000256" key="1">
    <source>
        <dbReference type="SAM" id="MobiDB-lite"/>
    </source>
</evidence>
<evidence type="ECO:0000313" key="3">
    <source>
        <dbReference type="Proteomes" id="UP001176961"/>
    </source>
</evidence>
<protein>
    <submittedName>
        <fullName evidence="2">Uncharacterized protein</fullName>
    </submittedName>
</protein>
<keyword evidence="3" id="KW-1185">Reference proteome</keyword>
<dbReference type="AlphaFoldDB" id="A0AA36DS64"/>